<sequence length="390" mass="44395">MTEFLWTKVKDNGRATLALQIEKMSKFAGGKMGSRRFSEKVHINGLSWKIEAQIRKKTEGTDEKCLGFFVWCDAIERGPFNRVFSATYRIDITSDQNHIWPSFALSDDGKELGRLEAQRKAIDAKIAVELARRQMIMEGTEAMPKAKGNSESLANNGNDLFTALFDNSLIISSKVEELSRKCAQFEKGLILCEAKQKEEDKLFKVEAENRLLKAELKQRETMDELKEMKTKVTKMEQQEYALIVQIEELVEGQKKCLDKCAELEKELARKYICIGQFAKHLERIDGMEAQINGLKEMQKGTLSTTAQGHKNISEDSSNSVNENGMKIRIKTITGEELTLIDVLPSNTIEEIKAKIERIEGIPIRQQRLIFAGNQLEDERTLKDYNIEMGT</sequence>
<dbReference type="InterPro" id="IPR019956">
    <property type="entry name" value="Ubiquitin_dom"/>
</dbReference>
<reference evidence="3 4" key="1">
    <citation type="submission" date="2024-10" db="EMBL/GenBank/DDBJ databases">
        <authorList>
            <person name="Kim D."/>
        </authorList>
    </citation>
    <scope>NUCLEOTIDE SEQUENCE [LARGE SCALE GENOMIC DNA]</scope>
    <source>
        <strain evidence="3">Taebaek</strain>
    </source>
</reference>
<dbReference type="InterPro" id="IPR000626">
    <property type="entry name" value="Ubiquitin-like_dom"/>
</dbReference>
<dbReference type="InterPro" id="IPR050158">
    <property type="entry name" value="Ubiquitin_ubiquitin-like"/>
</dbReference>
<organism evidence="3 4">
    <name type="scientific">Heterodera schachtii</name>
    <name type="common">Sugarbeet cyst nematode worm</name>
    <name type="synonym">Tylenchus schachtii</name>
    <dbReference type="NCBI Taxonomy" id="97005"/>
    <lineage>
        <taxon>Eukaryota</taxon>
        <taxon>Metazoa</taxon>
        <taxon>Ecdysozoa</taxon>
        <taxon>Nematoda</taxon>
        <taxon>Chromadorea</taxon>
        <taxon>Rhabditida</taxon>
        <taxon>Tylenchina</taxon>
        <taxon>Tylenchomorpha</taxon>
        <taxon>Tylenchoidea</taxon>
        <taxon>Heteroderidae</taxon>
        <taxon>Heteroderinae</taxon>
        <taxon>Heterodera</taxon>
    </lineage>
</organism>
<dbReference type="AlphaFoldDB" id="A0ABD2JMK6"/>
<proteinExistence type="predicted"/>
<evidence type="ECO:0000259" key="2">
    <source>
        <dbReference type="PROSITE" id="PS50053"/>
    </source>
</evidence>
<evidence type="ECO:0000313" key="4">
    <source>
        <dbReference type="Proteomes" id="UP001620645"/>
    </source>
</evidence>
<dbReference type="SMART" id="SM00213">
    <property type="entry name" value="UBQ"/>
    <property type="match status" value="1"/>
</dbReference>
<accession>A0ABD2JMK6</accession>
<dbReference type="Proteomes" id="UP001620645">
    <property type="component" value="Unassembled WGS sequence"/>
</dbReference>
<keyword evidence="4" id="KW-1185">Reference proteome</keyword>
<feature type="domain" description="Ubiquitin-like" evidence="2">
    <location>
        <begin position="325"/>
        <end position="390"/>
    </location>
</feature>
<dbReference type="Gene3D" id="2.60.210.10">
    <property type="entry name" value="Apoptosis, Tumor Necrosis Factor Receptor Associated Protein 2, Chain A"/>
    <property type="match status" value="1"/>
</dbReference>
<dbReference type="Pfam" id="PF00240">
    <property type="entry name" value="ubiquitin"/>
    <property type="match status" value="1"/>
</dbReference>
<dbReference type="SUPFAM" id="SSF54236">
    <property type="entry name" value="Ubiquitin-like"/>
    <property type="match status" value="1"/>
</dbReference>
<evidence type="ECO:0000256" key="1">
    <source>
        <dbReference type="SAM" id="Coils"/>
    </source>
</evidence>
<dbReference type="InterPro" id="IPR029071">
    <property type="entry name" value="Ubiquitin-like_domsf"/>
</dbReference>
<comment type="caution">
    <text evidence="3">The sequence shown here is derived from an EMBL/GenBank/DDBJ whole genome shotgun (WGS) entry which is preliminary data.</text>
</comment>
<dbReference type="PROSITE" id="PS50053">
    <property type="entry name" value="UBIQUITIN_2"/>
    <property type="match status" value="1"/>
</dbReference>
<dbReference type="PRINTS" id="PR00348">
    <property type="entry name" value="UBIQUITIN"/>
</dbReference>
<protein>
    <recommendedName>
        <fullName evidence="2">Ubiquitin-like domain-containing protein</fullName>
    </recommendedName>
</protein>
<dbReference type="EMBL" id="JBICCN010000124">
    <property type="protein sequence ID" value="KAL3091792.1"/>
    <property type="molecule type" value="Genomic_DNA"/>
</dbReference>
<dbReference type="PANTHER" id="PTHR10666">
    <property type="entry name" value="UBIQUITIN"/>
    <property type="match status" value="1"/>
</dbReference>
<name>A0ABD2JMK6_HETSC</name>
<gene>
    <name evidence="3" type="ORF">niasHS_004508</name>
</gene>
<keyword evidence="1" id="KW-0175">Coiled coil</keyword>
<dbReference type="InterPro" id="IPR008974">
    <property type="entry name" value="TRAF-like"/>
</dbReference>
<feature type="coiled-coil region" evidence="1">
    <location>
        <begin position="195"/>
        <end position="297"/>
    </location>
</feature>
<evidence type="ECO:0000313" key="3">
    <source>
        <dbReference type="EMBL" id="KAL3091792.1"/>
    </source>
</evidence>
<dbReference type="Gene3D" id="3.10.20.90">
    <property type="entry name" value="Phosphatidylinositol 3-kinase Catalytic Subunit, Chain A, domain 1"/>
    <property type="match status" value="1"/>
</dbReference>